<dbReference type="GO" id="GO:0005765">
    <property type="term" value="C:lysosomal membrane"/>
    <property type="evidence" value="ECO:0007669"/>
    <property type="project" value="TreeGrafter"/>
</dbReference>
<keyword evidence="4" id="KW-1185">Reference proteome</keyword>
<reference evidence="3 4" key="1">
    <citation type="submission" date="2020-08" db="EMBL/GenBank/DDBJ databases">
        <title>Genomic Encyclopedia of Type Strains, Phase IV (KMG-IV): sequencing the most valuable type-strain genomes for metagenomic binning, comparative biology and taxonomic classification.</title>
        <authorList>
            <person name="Goeker M."/>
        </authorList>
    </citation>
    <scope>NUCLEOTIDE SEQUENCE [LARGE SCALE GENOMIC DNA]</scope>
    <source>
        <strain evidence="3 4">DSM 19512</strain>
    </source>
</reference>
<evidence type="ECO:0000313" key="4">
    <source>
        <dbReference type="Proteomes" id="UP000538670"/>
    </source>
</evidence>
<organism evidence="3 4">
    <name type="scientific">Sphingomonas pseudosanguinis</name>
    <dbReference type="NCBI Taxonomy" id="413712"/>
    <lineage>
        <taxon>Bacteria</taxon>
        <taxon>Pseudomonadati</taxon>
        <taxon>Pseudomonadota</taxon>
        <taxon>Alphaproteobacteria</taxon>
        <taxon>Sphingomonadales</taxon>
        <taxon>Sphingomonadaceae</taxon>
        <taxon>Sphingomonas</taxon>
    </lineage>
</organism>
<name>A0A7W6F348_9SPHN</name>
<evidence type="ECO:0000256" key="1">
    <source>
        <dbReference type="SAM" id="MobiDB-lite"/>
    </source>
</evidence>
<keyword evidence="2" id="KW-0472">Membrane</keyword>
<dbReference type="PANTHER" id="PTHR31004:SF1">
    <property type="entry name" value="TRANSMEMBRANE PROTEIN 79"/>
    <property type="match status" value="1"/>
</dbReference>
<protein>
    <recommendedName>
        <fullName evidence="5">MAPEG family protein</fullName>
    </recommendedName>
</protein>
<evidence type="ECO:0008006" key="5">
    <source>
        <dbReference type="Google" id="ProtNLM"/>
    </source>
</evidence>
<proteinExistence type="predicted"/>
<dbReference type="InterPro" id="IPR023352">
    <property type="entry name" value="MAPEG-like_dom_sf"/>
</dbReference>
<dbReference type="EMBL" id="JACIDH010000006">
    <property type="protein sequence ID" value="MBB3879462.1"/>
    <property type="molecule type" value="Genomic_DNA"/>
</dbReference>
<feature type="transmembrane region" description="Helical" evidence="2">
    <location>
        <begin position="61"/>
        <end position="82"/>
    </location>
</feature>
<evidence type="ECO:0000256" key="2">
    <source>
        <dbReference type="SAM" id="Phobius"/>
    </source>
</evidence>
<comment type="caution">
    <text evidence="3">The sequence shown here is derived from an EMBL/GenBank/DDBJ whole genome shotgun (WGS) entry which is preliminary data.</text>
</comment>
<feature type="transmembrane region" description="Helical" evidence="2">
    <location>
        <begin position="26"/>
        <end position="49"/>
    </location>
</feature>
<dbReference type="GO" id="GO:0045055">
    <property type="term" value="P:regulated exocytosis"/>
    <property type="evidence" value="ECO:0007669"/>
    <property type="project" value="TreeGrafter"/>
</dbReference>
<dbReference type="PANTHER" id="PTHR31004">
    <property type="entry name" value="TRANSMEMBRANE PROTEIN 79"/>
    <property type="match status" value="1"/>
</dbReference>
<dbReference type="Proteomes" id="UP000538670">
    <property type="component" value="Unassembled WGS sequence"/>
</dbReference>
<evidence type="ECO:0000313" key="3">
    <source>
        <dbReference type="EMBL" id="MBB3879462.1"/>
    </source>
</evidence>
<feature type="transmembrane region" description="Helical" evidence="2">
    <location>
        <begin position="165"/>
        <end position="186"/>
    </location>
</feature>
<keyword evidence="2" id="KW-0812">Transmembrane</keyword>
<dbReference type="AlphaFoldDB" id="A0A7W6F348"/>
<dbReference type="Gene3D" id="1.20.120.550">
    <property type="entry name" value="Membrane associated eicosanoid/glutathione metabolism-like domain"/>
    <property type="match status" value="1"/>
</dbReference>
<feature type="transmembrane region" description="Helical" evidence="2">
    <location>
        <begin position="117"/>
        <end position="145"/>
    </location>
</feature>
<feature type="region of interest" description="Disordered" evidence="1">
    <location>
        <begin position="1"/>
        <end position="20"/>
    </location>
</feature>
<dbReference type="RefSeq" id="WP_183951629.1">
    <property type="nucleotide sequence ID" value="NZ_JACIDH010000006.1"/>
</dbReference>
<dbReference type="SUPFAM" id="SSF161084">
    <property type="entry name" value="MAPEG domain-like"/>
    <property type="match status" value="1"/>
</dbReference>
<gene>
    <name evidence="3" type="ORF">GGR48_001889</name>
</gene>
<keyword evidence="2" id="KW-1133">Transmembrane helix</keyword>
<sequence>MIPGPDYPGHPTRPARGPIRDRRQRGVARGMGAALFVVILTLIVSWSFAPLLSPTDRVLRAVAAATVAALWLAAAIGHVAALRFESPADIDAAAGGGGDSPRIAIAQAVLRNTLEQVVLAVPAYIALAWVVEGSGAMVPMLAALFSIGRTLFWANYARGAVARAFGFALGFYSSVAALVIVLVALVGRII</sequence>
<accession>A0A7W6F348</accession>